<evidence type="ECO:0000313" key="2">
    <source>
        <dbReference type="EMBL" id="MDF4026227.1"/>
    </source>
</evidence>
<gene>
    <name evidence="2" type="ORF">P3W24_14725</name>
</gene>
<sequence>MPFNPTNPQPPIAEPGKNRPEDEIRQPGSYRPERDADPEPPHNDDPVEPLEPK</sequence>
<feature type="region of interest" description="Disordered" evidence="1">
    <location>
        <begin position="1"/>
        <end position="53"/>
    </location>
</feature>
<evidence type="ECO:0000256" key="1">
    <source>
        <dbReference type="SAM" id="MobiDB-lite"/>
    </source>
</evidence>
<comment type="caution">
    <text evidence="2">The sequence shown here is derived from an EMBL/GenBank/DDBJ whole genome shotgun (WGS) entry which is preliminary data.</text>
</comment>
<proteinExistence type="predicted"/>
<organism evidence="2 3">
    <name type="scientific">Luteibacter sahnii</name>
    <dbReference type="NCBI Taxonomy" id="3021977"/>
    <lineage>
        <taxon>Bacteria</taxon>
        <taxon>Pseudomonadati</taxon>
        <taxon>Pseudomonadota</taxon>
        <taxon>Gammaproteobacteria</taxon>
        <taxon>Lysobacterales</taxon>
        <taxon>Rhodanobacteraceae</taxon>
        <taxon>Luteibacter</taxon>
    </lineage>
</organism>
<name>A0ABT6BDM6_9GAMM</name>
<feature type="compositionally biased region" description="Pro residues" evidence="1">
    <location>
        <begin position="1"/>
        <end position="13"/>
    </location>
</feature>
<dbReference type="EMBL" id="JARJJS010000004">
    <property type="protein sequence ID" value="MDF4026227.1"/>
    <property type="molecule type" value="Genomic_DNA"/>
</dbReference>
<dbReference type="RefSeq" id="WP_320551462.1">
    <property type="nucleotide sequence ID" value="NZ_JAQLOK010000003.1"/>
</dbReference>
<dbReference type="Proteomes" id="UP001528850">
    <property type="component" value="Unassembled WGS sequence"/>
</dbReference>
<accession>A0ABT6BDM6</accession>
<reference evidence="2 3" key="1">
    <citation type="journal article" date="2024" name="Curr. Microbiol.">
        <title>Luteibacter sahnii sp. nov., A Novel Yellow-Colored Xanthomonadin Pigment Producing Probiotic Bacterium from Healthy Rice Seed Microbiome.</title>
        <authorList>
            <person name="Jaiswal G."/>
            <person name="Rana R."/>
            <person name="Nayak P.K."/>
            <person name="Chouhan R."/>
            <person name="Gandhi S.G."/>
            <person name="Patel H.K."/>
            <person name="Patil P.B."/>
        </authorList>
    </citation>
    <scope>NUCLEOTIDE SEQUENCE [LARGE SCALE GENOMIC DNA]</scope>
    <source>
        <strain evidence="2 3">PPL201</strain>
    </source>
</reference>
<evidence type="ECO:0000313" key="3">
    <source>
        <dbReference type="Proteomes" id="UP001528850"/>
    </source>
</evidence>
<feature type="compositionally biased region" description="Basic and acidic residues" evidence="1">
    <location>
        <begin position="16"/>
        <end position="53"/>
    </location>
</feature>
<keyword evidence="3" id="KW-1185">Reference proteome</keyword>
<protein>
    <submittedName>
        <fullName evidence="2">Uncharacterized protein</fullName>
    </submittedName>
</protein>